<evidence type="ECO:0000313" key="3">
    <source>
        <dbReference type="EMBL" id="ACF98146.1"/>
    </source>
</evidence>
<feature type="region of interest" description="Disordered" evidence="1">
    <location>
        <begin position="1"/>
        <end position="20"/>
    </location>
</feature>
<evidence type="ECO:0000256" key="2">
    <source>
        <dbReference type="SAM" id="Phobius"/>
    </source>
</evidence>
<accession>B8R8Z0</accession>
<protein>
    <submittedName>
        <fullName evidence="3">Uncharacterized protein</fullName>
    </submittedName>
</protein>
<keyword evidence="2" id="KW-1133">Transmembrane helix</keyword>
<name>B8R8Z0_9BACT</name>
<dbReference type="AlphaFoldDB" id="B8R8Z0"/>
<organism evidence="3">
    <name type="scientific">uncultured bacterium 1062</name>
    <dbReference type="NCBI Taxonomy" id="548898"/>
    <lineage>
        <taxon>Bacteria</taxon>
        <taxon>environmental samples</taxon>
    </lineage>
</organism>
<keyword evidence="2" id="KW-0472">Membrane</keyword>
<proteinExistence type="predicted"/>
<sequence>MPVGSFAVEAGSRPTSSTSQPRYIADKETIMERIQITQHSSLGAAWFAGWLFTIGYLKLDFLLGLLGLFIWPYFLGSHFVPAV</sequence>
<keyword evidence="2" id="KW-0812">Transmembrane</keyword>
<dbReference type="EMBL" id="EU910855">
    <property type="protein sequence ID" value="ACF98146.1"/>
    <property type="molecule type" value="Genomic_DNA"/>
</dbReference>
<reference evidence="3" key="1">
    <citation type="journal article" date="2009" name="Appl. Environ. Microbiol.">
        <title>Characterization of denitrification gene clusters of soil bacteria via a metagenomic approach.</title>
        <authorList>
            <person name="Demaneche S."/>
            <person name="Philippot L."/>
            <person name="David M.M."/>
            <person name="Navarro E."/>
            <person name="Vogel T.M."/>
            <person name="Simonet P."/>
        </authorList>
    </citation>
    <scope>NUCLEOTIDE SEQUENCE</scope>
</reference>
<evidence type="ECO:0000256" key="1">
    <source>
        <dbReference type="SAM" id="MobiDB-lite"/>
    </source>
</evidence>
<feature type="transmembrane region" description="Helical" evidence="2">
    <location>
        <begin position="43"/>
        <end position="74"/>
    </location>
</feature>